<protein>
    <recommendedName>
        <fullName evidence="3">Internal virion protein</fullName>
    </recommendedName>
</protein>
<evidence type="ECO:0000313" key="2">
    <source>
        <dbReference type="Proteomes" id="UP000223042"/>
    </source>
</evidence>
<evidence type="ECO:0008006" key="3">
    <source>
        <dbReference type="Google" id="ProtNLM"/>
    </source>
</evidence>
<dbReference type="Pfam" id="PF24072">
    <property type="entry name" value="T7_gp14"/>
    <property type="match status" value="1"/>
</dbReference>
<accession>A0A2L0UYX2</accession>
<dbReference type="KEGG" id="vg:54982005"/>
<dbReference type="GeneID" id="54982005"/>
<evidence type="ECO:0000313" key="1">
    <source>
        <dbReference type="EMBL" id="AUZ94744.1"/>
    </source>
</evidence>
<reference evidence="2" key="1">
    <citation type="submission" date="2017-06" db="EMBL/GenBank/DDBJ databases">
        <authorList>
            <person name="Spollen W.G."/>
            <person name="Givan S.A."/>
            <person name="Brown P.B."/>
            <person name="Attai H."/>
        </authorList>
    </citation>
    <scope>NUCLEOTIDE SEQUENCE [LARGE SCALE GENOMIC DNA]</scope>
</reference>
<dbReference type="RefSeq" id="YP_009791817.1">
    <property type="nucleotide sequence ID" value="NC_047845.1"/>
</dbReference>
<sequence>MAFGAQQMNGAFSALSTLTSFITASKQAKQDRLWQEYNNKMAKIQNGQNQNIITVNDLMRRDRKHTQLEQIQKSETATLASAEAAAAAAGATGNSVNAVLRDISSNAANAVAAIERDDDLQDAQSINQRFQSDLGLELQLDRRVISGPSTASLLLGLGEGLVKGTAKR</sequence>
<dbReference type="InterPro" id="IPR038996">
    <property type="entry name" value="Gp14"/>
</dbReference>
<name>A0A2L0UYX2_9CAUD</name>
<dbReference type="Proteomes" id="UP000223042">
    <property type="component" value="Segment"/>
</dbReference>
<keyword evidence="2" id="KW-1185">Reference proteome</keyword>
<organism evidence="1 2">
    <name type="scientific">Agrobacterium phage Atu_ph02</name>
    <dbReference type="NCBI Taxonomy" id="2024261"/>
    <lineage>
        <taxon>Viruses</taxon>
        <taxon>Duplodnaviria</taxon>
        <taxon>Heunggongvirae</taxon>
        <taxon>Uroviricota</taxon>
        <taxon>Caudoviricetes</taxon>
        <taxon>Autographivirales</taxon>
        <taxon>Dunnvirinae</taxon>
        <taxon>Atuphduovirus</taxon>
        <taxon>Atuphduovirus atuph02</taxon>
    </lineage>
</organism>
<dbReference type="EMBL" id="MF403005">
    <property type="protein sequence ID" value="AUZ94744.1"/>
    <property type="molecule type" value="Genomic_DNA"/>
</dbReference>
<proteinExistence type="predicted"/>